<sequence>MTSAKPLVVGHRGAALLAPENTLSSFRRALADGADLLECDVHLSSDGTVMVIHDETIDRTAGPDSPLRTGAIADLSSRELETVRQAHDEHIPTLAQLLELTTVPLFIEVKVPAAARAVGEMLADLPQGSPEAASTVISFHAEALAEIRRTSPETPVSYLVEVIDEQAIATARELGAVAVGPAIDGLCLAAARAVLEAGLSLHPWTVNTEQQLQVALACGAGSITTDDPGWVKEQLAERQPRR</sequence>
<name>A0A022KXM5_9MICO</name>
<dbReference type="Gene3D" id="3.20.20.190">
    <property type="entry name" value="Phosphatidylinositol (PI) phosphodiesterase"/>
    <property type="match status" value="1"/>
</dbReference>
<dbReference type="AlphaFoldDB" id="A0A022KXM5"/>
<dbReference type="Pfam" id="PF03009">
    <property type="entry name" value="GDPD"/>
    <property type="match status" value="1"/>
</dbReference>
<proteinExistence type="predicted"/>
<gene>
    <name evidence="2" type="ORF">D641_0109530</name>
</gene>
<dbReference type="OrthoDB" id="5241788at2"/>
<evidence type="ECO:0000313" key="3">
    <source>
        <dbReference type="Proteomes" id="UP000019754"/>
    </source>
</evidence>
<reference evidence="2 3" key="1">
    <citation type="journal article" date="2013" name="Genome Announc.">
        <title>Draft genome sequence of an Actinobacterium, Brachybacterium muris strain UCD-AY4.</title>
        <authorList>
            <person name="Lo J.R."/>
            <person name="Lang J.M."/>
            <person name="Darling A.E."/>
            <person name="Eisen J.A."/>
            <person name="Coil D.A."/>
        </authorList>
    </citation>
    <scope>NUCLEOTIDE SEQUENCE [LARGE SCALE GENOMIC DNA]</scope>
    <source>
        <strain evidence="2 3">UCD-AY4</strain>
    </source>
</reference>
<dbReference type="InterPro" id="IPR030395">
    <property type="entry name" value="GP_PDE_dom"/>
</dbReference>
<accession>A0A022KXM5</accession>
<evidence type="ECO:0000259" key="1">
    <source>
        <dbReference type="PROSITE" id="PS51704"/>
    </source>
</evidence>
<dbReference type="HOGENOM" id="CLU_030006_3_6_11"/>
<feature type="domain" description="GP-PDE" evidence="1">
    <location>
        <begin position="6"/>
        <end position="235"/>
    </location>
</feature>
<dbReference type="RefSeq" id="WP_017823432.1">
    <property type="nucleotide sequence ID" value="NZ_AORC01000010.1"/>
</dbReference>
<dbReference type="InterPro" id="IPR017946">
    <property type="entry name" value="PLC-like_Pdiesterase_TIM-brl"/>
</dbReference>
<dbReference type="GO" id="GO:0008081">
    <property type="term" value="F:phosphoric diester hydrolase activity"/>
    <property type="evidence" value="ECO:0007669"/>
    <property type="project" value="InterPro"/>
</dbReference>
<dbReference type="Proteomes" id="UP000019754">
    <property type="component" value="Unassembled WGS sequence"/>
</dbReference>
<dbReference type="SUPFAM" id="SSF51695">
    <property type="entry name" value="PLC-like phosphodiesterases"/>
    <property type="match status" value="1"/>
</dbReference>
<dbReference type="PANTHER" id="PTHR46211">
    <property type="entry name" value="GLYCEROPHOSPHORYL DIESTER PHOSPHODIESTERASE"/>
    <property type="match status" value="1"/>
</dbReference>
<dbReference type="PANTHER" id="PTHR46211:SF14">
    <property type="entry name" value="GLYCEROPHOSPHODIESTER PHOSPHODIESTERASE"/>
    <property type="match status" value="1"/>
</dbReference>
<dbReference type="EMBL" id="AORC01000010">
    <property type="protein sequence ID" value="EYT49181.1"/>
    <property type="molecule type" value="Genomic_DNA"/>
</dbReference>
<dbReference type="PROSITE" id="PS51704">
    <property type="entry name" value="GP_PDE"/>
    <property type="match status" value="1"/>
</dbReference>
<dbReference type="STRING" id="1249481.D641_0109530"/>
<comment type="caution">
    <text evidence="2">The sequence shown here is derived from an EMBL/GenBank/DDBJ whole genome shotgun (WGS) entry which is preliminary data.</text>
</comment>
<dbReference type="GO" id="GO:0006629">
    <property type="term" value="P:lipid metabolic process"/>
    <property type="evidence" value="ECO:0007669"/>
    <property type="project" value="InterPro"/>
</dbReference>
<keyword evidence="3" id="KW-1185">Reference proteome</keyword>
<protein>
    <submittedName>
        <fullName evidence="2">Glycerophosphodiester phosphodiesterase</fullName>
    </submittedName>
</protein>
<evidence type="ECO:0000313" key="2">
    <source>
        <dbReference type="EMBL" id="EYT49181.1"/>
    </source>
</evidence>
<organism evidence="2 3">
    <name type="scientific">Brachybacterium muris UCD-AY4</name>
    <dbReference type="NCBI Taxonomy" id="1249481"/>
    <lineage>
        <taxon>Bacteria</taxon>
        <taxon>Bacillati</taxon>
        <taxon>Actinomycetota</taxon>
        <taxon>Actinomycetes</taxon>
        <taxon>Micrococcales</taxon>
        <taxon>Dermabacteraceae</taxon>
        <taxon>Brachybacterium</taxon>
    </lineage>
</organism>